<dbReference type="AlphaFoldDB" id="A0AAD3H294"/>
<feature type="transmembrane region" description="Helical" evidence="1">
    <location>
        <begin position="212"/>
        <end position="234"/>
    </location>
</feature>
<dbReference type="EMBL" id="BLLK01000023">
    <property type="protein sequence ID" value="GFH47433.1"/>
    <property type="molecule type" value="Genomic_DNA"/>
</dbReference>
<feature type="transmembrane region" description="Helical" evidence="1">
    <location>
        <begin position="44"/>
        <end position="65"/>
    </location>
</feature>
<comment type="caution">
    <text evidence="2">The sequence shown here is derived from an EMBL/GenBank/DDBJ whole genome shotgun (WGS) entry which is preliminary data.</text>
</comment>
<feature type="transmembrane region" description="Helical" evidence="1">
    <location>
        <begin position="246"/>
        <end position="274"/>
    </location>
</feature>
<evidence type="ECO:0000256" key="1">
    <source>
        <dbReference type="SAM" id="Phobius"/>
    </source>
</evidence>
<evidence type="ECO:0000313" key="3">
    <source>
        <dbReference type="Proteomes" id="UP001054902"/>
    </source>
</evidence>
<sequence>MFLHSLPELGQTSNYYNSMLSAYTRSSIRQGGMRMPPLCSTSRTLGLTPWILMGVAAVFIPMIVWNTQSQQYYREYGMMRQYEEYYQQQKEGNNENNDNYYIYRECSFFNIACKKNQYYYATAEERQRANEDGDVLQTYPGWFILFGGYENTEAMQKWKAENASGAQNFNSDGRSSGMKVAYAINLLLFIVLLAYGAISIRNRKNLSQLVQYLLLAFVLTFANLIMAIESLVSLNEGRFEESMYGWYGQIVVLIVYTDFGMILFCVTNVLMIYIKYTKEGVSQNNADREEMTEERYWSQFGLGSID</sequence>
<keyword evidence="3" id="KW-1185">Reference proteome</keyword>
<feature type="transmembrane region" description="Helical" evidence="1">
    <location>
        <begin position="180"/>
        <end position="200"/>
    </location>
</feature>
<reference evidence="2 3" key="1">
    <citation type="journal article" date="2021" name="Sci. Rep.">
        <title>The genome of the diatom Chaetoceros tenuissimus carries an ancient integrated fragment of an extant virus.</title>
        <authorList>
            <person name="Hongo Y."/>
            <person name="Kimura K."/>
            <person name="Takaki Y."/>
            <person name="Yoshida Y."/>
            <person name="Baba S."/>
            <person name="Kobayashi G."/>
            <person name="Nagasaki K."/>
            <person name="Hano T."/>
            <person name="Tomaru Y."/>
        </authorList>
    </citation>
    <scope>NUCLEOTIDE SEQUENCE [LARGE SCALE GENOMIC DNA]</scope>
    <source>
        <strain evidence="2 3">NIES-3715</strain>
    </source>
</reference>
<dbReference type="Proteomes" id="UP001054902">
    <property type="component" value="Unassembled WGS sequence"/>
</dbReference>
<evidence type="ECO:0000313" key="2">
    <source>
        <dbReference type="EMBL" id="GFH47433.1"/>
    </source>
</evidence>
<keyword evidence="1" id="KW-0812">Transmembrane</keyword>
<proteinExistence type="predicted"/>
<accession>A0AAD3H294</accession>
<keyword evidence="1" id="KW-1133">Transmembrane helix</keyword>
<protein>
    <submittedName>
        <fullName evidence="2">Uncharacterized protein</fullName>
    </submittedName>
</protein>
<keyword evidence="1" id="KW-0472">Membrane</keyword>
<organism evidence="2 3">
    <name type="scientific">Chaetoceros tenuissimus</name>
    <dbReference type="NCBI Taxonomy" id="426638"/>
    <lineage>
        <taxon>Eukaryota</taxon>
        <taxon>Sar</taxon>
        <taxon>Stramenopiles</taxon>
        <taxon>Ochrophyta</taxon>
        <taxon>Bacillariophyta</taxon>
        <taxon>Coscinodiscophyceae</taxon>
        <taxon>Chaetocerotophycidae</taxon>
        <taxon>Chaetocerotales</taxon>
        <taxon>Chaetocerotaceae</taxon>
        <taxon>Chaetoceros</taxon>
    </lineage>
</organism>
<name>A0AAD3H294_9STRA</name>
<gene>
    <name evidence="2" type="ORF">CTEN210_03908</name>
</gene>